<accession>A0A8H7EM23</accession>
<evidence type="ECO:0000313" key="6">
    <source>
        <dbReference type="Proteomes" id="UP000605846"/>
    </source>
</evidence>
<dbReference type="InterPro" id="IPR001452">
    <property type="entry name" value="SH3_domain"/>
</dbReference>
<evidence type="ECO:0000256" key="1">
    <source>
        <dbReference type="ARBA" id="ARBA00022443"/>
    </source>
</evidence>
<evidence type="ECO:0000313" key="5">
    <source>
        <dbReference type="EMBL" id="KAF7721094.1"/>
    </source>
</evidence>
<feature type="region of interest" description="Disordered" evidence="3">
    <location>
        <begin position="248"/>
        <end position="280"/>
    </location>
</feature>
<evidence type="ECO:0000256" key="2">
    <source>
        <dbReference type="PROSITE-ProRule" id="PRU00192"/>
    </source>
</evidence>
<dbReference type="AlphaFoldDB" id="A0A8H7EM23"/>
<keyword evidence="6" id="KW-1185">Reference proteome</keyword>
<feature type="compositionally biased region" description="Polar residues" evidence="3">
    <location>
        <begin position="82"/>
        <end position="100"/>
    </location>
</feature>
<dbReference type="EMBL" id="JABAYA010000307">
    <property type="protein sequence ID" value="KAF7721094.1"/>
    <property type="molecule type" value="Genomic_DNA"/>
</dbReference>
<comment type="caution">
    <text evidence="5">The sequence shown here is derived from an EMBL/GenBank/DDBJ whole genome shotgun (WGS) entry which is preliminary data.</text>
</comment>
<dbReference type="PROSITE" id="PS50002">
    <property type="entry name" value="SH3"/>
    <property type="match status" value="1"/>
</dbReference>
<proteinExistence type="predicted"/>
<feature type="compositionally biased region" description="Polar residues" evidence="3">
    <location>
        <begin position="214"/>
        <end position="228"/>
    </location>
</feature>
<evidence type="ECO:0000256" key="3">
    <source>
        <dbReference type="SAM" id="MobiDB-lite"/>
    </source>
</evidence>
<feature type="domain" description="SH3" evidence="4">
    <location>
        <begin position="115"/>
        <end position="176"/>
    </location>
</feature>
<feature type="compositionally biased region" description="Low complexity" evidence="3">
    <location>
        <begin position="248"/>
        <end position="266"/>
    </location>
</feature>
<feature type="compositionally biased region" description="Polar residues" evidence="3">
    <location>
        <begin position="10"/>
        <end position="21"/>
    </location>
</feature>
<reference evidence="5" key="1">
    <citation type="submission" date="2020-01" db="EMBL/GenBank/DDBJ databases">
        <title>Genome Sequencing of Three Apophysomyces-Like Fungal Strains Confirms a Novel Fungal Genus in the Mucoromycota with divergent Burkholderia-like Endosymbiotic Bacteria.</title>
        <authorList>
            <person name="Stajich J.E."/>
            <person name="Macias A.M."/>
            <person name="Carter-House D."/>
            <person name="Lovett B."/>
            <person name="Kasson L.R."/>
            <person name="Berry K."/>
            <person name="Grigoriev I."/>
            <person name="Chang Y."/>
            <person name="Spatafora J."/>
            <person name="Kasson M.T."/>
        </authorList>
    </citation>
    <scope>NUCLEOTIDE SEQUENCE</scope>
    <source>
        <strain evidence="5">NRRL A-21654</strain>
    </source>
</reference>
<feature type="region of interest" description="Disordered" evidence="3">
    <location>
        <begin position="205"/>
        <end position="233"/>
    </location>
</feature>
<feature type="compositionally biased region" description="Basic residues" evidence="3">
    <location>
        <begin position="344"/>
        <end position="354"/>
    </location>
</feature>
<feature type="compositionally biased region" description="Basic and acidic residues" evidence="3">
    <location>
        <begin position="103"/>
        <end position="115"/>
    </location>
</feature>
<dbReference type="InterPro" id="IPR036028">
    <property type="entry name" value="SH3-like_dom_sf"/>
</dbReference>
<dbReference type="Gene3D" id="2.30.30.40">
    <property type="entry name" value="SH3 Domains"/>
    <property type="match status" value="1"/>
</dbReference>
<name>A0A8H7EM23_9FUNG</name>
<dbReference type="SMART" id="SM00326">
    <property type="entry name" value="SH3"/>
    <property type="match status" value="1"/>
</dbReference>
<evidence type="ECO:0000259" key="4">
    <source>
        <dbReference type="PROSITE" id="PS50002"/>
    </source>
</evidence>
<sequence length="369" mass="40896">MRTYAHISKNETTPWQDSPHNVITGKDIMEQSFVSKRRVRNDKFTFTTYMSPPTQDISHEYHNSSVIAGSTDSRRTLVGPEQTPQHLETASQIPSSTSPFITEHQEHHEEEERTQQPEFFEVVHPYPPHMGDELGLHVGDIVCLAMLFDDGWALGFNVTTGLKGVFPAVCVAPASEELLEQLLQPAATTTVEDQGYSSKTLIEEEEDQGVAETPVTSVATHAQQQSKGNMPPPLAINIQKIREDMRRSMSLHSNPSTSSNSYTNISPLPRAELTNHKTIPKRTASIRAAYGYHEAESPSSPTTHTPFFDVSLLSGERVQKAATTSPAGPSAVPATAETYEMHRQSNHRISKHERHASDSSITTPWIPPK</sequence>
<feature type="region of interest" description="Disordered" evidence="3">
    <location>
        <begin position="75"/>
        <end position="115"/>
    </location>
</feature>
<dbReference type="Proteomes" id="UP000605846">
    <property type="component" value="Unassembled WGS sequence"/>
</dbReference>
<feature type="region of interest" description="Disordered" evidence="3">
    <location>
        <begin position="1"/>
        <end position="21"/>
    </location>
</feature>
<organism evidence="5 6">
    <name type="scientific">Apophysomyces ossiformis</name>
    <dbReference type="NCBI Taxonomy" id="679940"/>
    <lineage>
        <taxon>Eukaryota</taxon>
        <taxon>Fungi</taxon>
        <taxon>Fungi incertae sedis</taxon>
        <taxon>Mucoromycota</taxon>
        <taxon>Mucoromycotina</taxon>
        <taxon>Mucoromycetes</taxon>
        <taxon>Mucorales</taxon>
        <taxon>Mucorineae</taxon>
        <taxon>Mucoraceae</taxon>
        <taxon>Apophysomyces</taxon>
    </lineage>
</organism>
<protein>
    <recommendedName>
        <fullName evidence="4">SH3 domain-containing protein</fullName>
    </recommendedName>
</protein>
<gene>
    <name evidence="5" type="ORF">EC973_005412</name>
</gene>
<dbReference type="OrthoDB" id="5340910at2759"/>
<feature type="region of interest" description="Disordered" evidence="3">
    <location>
        <begin position="319"/>
        <end position="369"/>
    </location>
</feature>
<keyword evidence="1 2" id="KW-0728">SH3 domain</keyword>
<dbReference type="SUPFAM" id="SSF50044">
    <property type="entry name" value="SH3-domain"/>
    <property type="match status" value="1"/>
</dbReference>